<dbReference type="Gene3D" id="3.30.565.10">
    <property type="entry name" value="Histidine kinase-like ATPase, C-terminal domain"/>
    <property type="match status" value="1"/>
</dbReference>
<dbReference type="SMART" id="SM00388">
    <property type="entry name" value="HisKA"/>
    <property type="match status" value="1"/>
</dbReference>
<name>A0A5C1AJ61_9BACT</name>
<evidence type="ECO:0000256" key="5">
    <source>
        <dbReference type="ARBA" id="ARBA00022777"/>
    </source>
</evidence>
<comment type="catalytic activity">
    <reaction evidence="1">
        <text>ATP + protein L-histidine = ADP + protein N-phospho-L-histidine.</text>
        <dbReference type="EC" id="2.7.13.3"/>
    </reaction>
</comment>
<dbReference type="PANTHER" id="PTHR43547:SF2">
    <property type="entry name" value="HYBRID SIGNAL TRANSDUCTION HISTIDINE KINASE C"/>
    <property type="match status" value="1"/>
</dbReference>
<dbReference type="KEGG" id="lrs:PX52LOC_04742"/>
<dbReference type="InterPro" id="IPR025751">
    <property type="entry name" value="RsbRD_N_dom"/>
</dbReference>
<evidence type="ECO:0000259" key="8">
    <source>
        <dbReference type="PROSITE" id="PS50110"/>
    </source>
</evidence>
<organism evidence="9 10">
    <name type="scientific">Limnoglobus roseus</name>
    <dbReference type="NCBI Taxonomy" id="2598579"/>
    <lineage>
        <taxon>Bacteria</taxon>
        <taxon>Pseudomonadati</taxon>
        <taxon>Planctomycetota</taxon>
        <taxon>Planctomycetia</taxon>
        <taxon>Gemmatales</taxon>
        <taxon>Gemmataceae</taxon>
        <taxon>Limnoglobus</taxon>
    </lineage>
</organism>
<dbReference type="InterPro" id="IPR036097">
    <property type="entry name" value="HisK_dim/P_sf"/>
</dbReference>
<feature type="modified residue" description="4-aspartylphosphate" evidence="6">
    <location>
        <position position="462"/>
    </location>
</feature>
<dbReference type="GO" id="GO:0000155">
    <property type="term" value="F:phosphorelay sensor kinase activity"/>
    <property type="evidence" value="ECO:0007669"/>
    <property type="project" value="InterPro"/>
</dbReference>
<evidence type="ECO:0000313" key="9">
    <source>
        <dbReference type="EMBL" id="QEL17742.1"/>
    </source>
</evidence>
<dbReference type="SUPFAM" id="SSF52172">
    <property type="entry name" value="CheY-like"/>
    <property type="match status" value="1"/>
</dbReference>
<keyword evidence="10" id="KW-1185">Reference proteome</keyword>
<dbReference type="Gene3D" id="1.10.287.130">
    <property type="match status" value="1"/>
</dbReference>
<dbReference type="EMBL" id="CP042425">
    <property type="protein sequence ID" value="QEL17742.1"/>
    <property type="molecule type" value="Genomic_DNA"/>
</dbReference>
<feature type="domain" description="Response regulatory" evidence="8">
    <location>
        <begin position="413"/>
        <end position="529"/>
    </location>
</feature>
<dbReference type="InterPro" id="IPR005467">
    <property type="entry name" value="His_kinase_dom"/>
</dbReference>
<keyword evidence="3 6" id="KW-0597">Phosphoprotein</keyword>
<reference evidence="10" key="1">
    <citation type="submission" date="2019-08" db="EMBL/GenBank/DDBJ databases">
        <title>Limnoglobus roseus gen. nov., sp. nov., a novel freshwater planctomycete with a giant genome from the family Gemmataceae.</title>
        <authorList>
            <person name="Kulichevskaya I.S."/>
            <person name="Naumoff D.G."/>
            <person name="Miroshnikov K."/>
            <person name="Ivanova A."/>
            <person name="Philippov D.A."/>
            <person name="Hakobyan A."/>
            <person name="Rijpstra I.C."/>
            <person name="Sinninghe Damste J.S."/>
            <person name="Liesack W."/>
            <person name="Dedysh S.N."/>
        </authorList>
    </citation>
    <scope>NUCLEOTIDE SEQUENCE [LARGE SCALE GENOMIC DNA]</scope>
    <source>
        <strain evidence="10">PX52</strain>
    </source>
</reference>
<dbReference type="Pfam" id="PF14361">
    <property type="entry name" value="RsbRD_N"/>
    <property type="match status" value="1"/>
</dbReference>
<dbReference type="FunFam" id="3.30.565.10:FF:000006">
    <property type="entry name" value="Sensor histidine kinase WalK"/>
    <property type="match status" value="1"/>
</dbReference>
<dbReference type="AlphaFoldDB" id="A0A5C1AJ61"/>
<keyword evidence="4" id="KW-0808">Transferase</keyword>
<keyword evidence="5" id="KW-0418">Kinase</keyword>
<dbReference type="PROSITE" id="PS50109">
    <property type="entry name" value="HIS_KIN"/>
    <property type="match status" value="1"/>
</dbReference>
<accession>A0A5C1AJ61</accession>
<dbReference type="Pfam" id="PF02518">
    <property type="entry name" value="HATPase_c"/>
    <property type="match status" value="1"/>
</dbReference>
<evidence type="ECO:0000256" key="6">
    <source>
        <dbReference type="PROSITE-ProRule" id="PRU00169"/>
    </source>
</evidence>
<dbReference type="CDD" id="cd00082">
    <property type="entry name" value="HisKA"/>
    <property type="match status" value="1"/>
</dbReference>
<evidence type="ECO:0000256" key="4">
    <source>
        <dbReference type="ARBA" id="ARBA00022679"/>
    </source>
</evidence>
<dbReference type="SMART" id="SM00387">
    <property type="entry name" value="HATPase_c"/>
    <property type="match status" value="1"/>
</dbReference>
<dbReference type="Proteomes" id="UP000324974">
    <property type="component" value="Chromosome"/>
</dbReference>
<dbReference type="InterPro" id="IPR001789">
    <property type="entry name" value="Sig_transdc_resp-reg_receiver"/>
</dbReference>
<dbReference type="SMART" id="SM00448">
    <property type="entry name" value="REC"/>
    <property type="match status" value="1"/>
</dbReference>
<evidence type="ECO:0000259" key="7">
    <source>
        <dbReference type="PROSITE" id="PS50109"/>
    </source>
</evidence>
<proteinExistence type="predicted"/>
<dbReference type="OrthoDB" id="9813394at2"/>
<dbReference type="PANTHER" id="PTHR43547">
    <property type="entry name" value="TWO-COMPONENT HISTIDINE KINASE"/>
    <property type="match status" value="1"/>
</dbReference>
<evidence type="ECO:0000256" key="1">
    <source>
        <dbReference type="ARBA" id="ARBA00000085"/>
    </source>
</evidence>
<dbReference type="SUPFAM" id="SSF47384">
    <property type="entry name" value="Homodimeric domain of signal transducing histidine kinase"/>
    <property type="match status" value="1"/>
</dbReference>
<dbReference type="PRINTS" id="PR00344">
    <property type="entry name" value="BCTRLSENSOR"/>
</dbReference>
<feature type="domain" description="Histidine kinase" evidence="7">
    <location>
        <begin position="172"/>
        <end position="392"/>
    </location>
</feature>
<sequence length="529" mass="57143">MKSKVAVLRGEPQPSIGNTIQRDAAILVAHWAERAKADQPTAARVHHDVLIDHMPVFLWELGRTLADDGQPSTQVERAAEVHGDQRWETGWSLGEVVRDYQILRVVLVEYLEQDLNRPLASRESMVLSVAIDDAISASVSAYSSSLVKAVELVTPTPAADARPEELLTILGLLGHELRNPLAPLGNGLQLLKVAAASPAQLEKTRLLMERQFNVMTRLVDDMMDVPRLARGKLSLQRDRLDLTALVRECAEDRREALKGAGIRLAVDLPEAPTWTSGDGTRLAQAIGNLLTNAQKFTDHGGEVRVQLVVDEGRRIAVVRVRDTGIGIEPTFLPKVFESFMQAERSVNRSRGGLGLGLALVKGIVEHHGGTVRALSDGVGKGAEFVLDLPLIGHLDAVGPRDAQAAPTASTARRILLIEDNRDSAESLRMYLELFGHEVAVAHSGPEGMSVAERFLPDVVVCDIGLPGMDGIDVCLALRAVRQLADALVIALTGHGSGSTGDRIQSAGFDAVLLKPIDPEQLARMVAEYA</sequence>
<dbReference type="InterPro" id="IPR036890">
    <property type="entry name" value="HATPase_C_sf"/>
</dbReference>
<dbReference type="InterPro" id="IPR003594">
    <property type="entry name" value="HATPase_dom"/>
</dbReference>
<dbReference type="PROSITE" id="PS50110">
    <property type="entry name" value="RESPONSE_REGULATORY"/>
    <property type="match status" value="1"/>
</dbReference>
<dbReference type="Pfam" id="PF00072">
    <property type="entry name" value="Response_reg"/>
    <property type="match status" value="1"/>
</dbReference>
<dbReference type="EC" id="2.7.13.3" evidence="2"/>
<gene>
    <name evidence="9" type="ORF">PX52LOC_04742</name>
</gene>
<dbReference type="InterPro" id="IPR004358">
    <property type="entry name" value="Sig_transdc_His_kin-like_C"/>
</dbReference>
<evidence type="ECO:0000256" key="3">
    <source>
        <dbReference type="ARBA" id="ARBA00022553"/>
    </source>
</evidence>
<dbReference type="SUPFAM" id="SSF55874">
    <property type="entry name" value="ATPase domain of HSP90 chaperone/DNA topoisomerase II/histidine kinase"/>
    <property type="match status" value="1"/>
</dbReference>
<dbReference type="Gene3D" id="3.40.50.2300">
    <property type="match status" value="1"/>
</dbReference>
<protein>
    <recommendedName>
        <fullName evidence="2">histidine kinase</fullName>
        <ecNumber evidence="2">2.7.13.3</ecNumber>
    </recommendedName>
</protein>
<evidence type="ECO:0000256" key="2">
    <source>
        <dbReference type="ARBA" id="ARBA00012438"/>
    </source>
</evidence>
<evidence type="ECO:0000313" key="10">
    <source>
        <dbReference type="Proteomes" id="UP000324974"/>
    </source>
</evidence>
<dbReference type="InterPro" id="IPR003661">
    <property type="entry name" value="HisK_dim/P_dom"/>
</dbReference>
<dbReference type="InterPro" id="IPR011006">
    <property type="entry name" value="CheY-like_superfamily"/>
</dbReference>